<evidence type="ECO:0000313" key="2">
    <source>
        <dbReference type="EMBL" id="KAI6780913.1"/>
    </source>
</evidence>
<dbReference type="EMBL" id="JAGIXG020000026">
    <property type="protein sequence ID" value="KAI6780913.1"/>
    <property type="molecule type" value="Genomic_DNA"/>
</dbReference>
<dbReference type="PROSITE" id="PS51257">
    <property type="entry name" value="PROKAR_LIPOPROTEIN"/>
    <property type="match status" value="1"/>
</dbReference>
<organism evidence="2 3">
    <name type="scientific">Emericellopsis cladophorae</name>
    <dbReference type="NCBI Taxonomy" id="2686198"/>
    <lineage>
        <taxon>Eukaryota</taxon>
        <taxon>Fungi</taxon>
        <taxon>Dikarya</taxon>
        <taxon>Ascomycota</taxon>
        <taxon>Pezizomycotina</taxon>
        <taxon>Sordariomycetes</taxon>
        <taxon>Hypocreomycetidae</taxon>
        <taxon>Hypocreales</taxon>
        <taxon>Bionectriaceae</taxon>
        <taxon>Emericellopsis</taxon>
    </lineage>
</organism>
<sequence>MRRILLTSSQVSVLVTSLVVISCTFALFLSGYVIQQRTLRDLRSAIKPRAPRPKPPQTYLPAKFRKNTRTLEDGTIIEVEGDAEASESQQMQREVIVEVAPTMPEPVAQQQVAALLRQHGVENANPSSSHRHHDQSEVPSNKLAMLEALKSQAAQKSWAVDHPDPMANSKVPVTRAERRRLIKEEIHRLSQPDEQVYYQRRLW</sequence>
<dbReference type="GeneID" id="75829560"/>
<dbReference type="OrthoDB" id="5367275at2759"/>
<evidence type="ECO:0000256" key="1">
    <source>
        <dbReference type="SAM" id="Phobius"/>
    </source>
</evidence>
<reference evidence="2" key="1">
    <citation type="journal article" date="2021" name="J Fungi (Basel)">
        <title>Genomic and Metabolomic Analyses of the Marine Fungus Emericellopsis cladophorae: Insights into Saltwater Adaptability Mechanisms and Its Biosynthetic Potential.</title>
        <authorList>
            <person name="Goncalves M.F.M."/>
            <person name="Hilario S."/>
            <person name="Van de Peer Y."/>
            <person name="Esteves A.C."/>
            <person name="Alves A."/>
        </authorList>
    </citation>
    <scope>NUCLEOTIDE SEQUENCE</scope>
    <source>
        <strain evidence="2">MUM 19.33</strain>
    </source>
</reference>
<comment type="caution">
    <text evidence="2">The sequence shown here is derived from an EMBL/GenBank/DDBJ whole genome shotgun (WGS) entry which is preliminary data.</text>
</comment>
<dbReference type="RefSeq" id="XP_051361769.1">
    <property type="nucleotide sequence ID" value="XM_051506857.1"/>
</dbReference>
<keyword evidence="3" id="KW-1185">Reference proteome</keyword>
<dbReference type="AlphaFoldDB" id="A0A9P9XZQ7"/>
<keyword evidence="1" id="KW-0812">Transmembrane</keyword>
<protein>
    <submittedName>
        <fullName evidence="2">Uncharacterized protein</fullName>
    </submittedName>
</protein>
<gene>
    <name evidence="2" type="ORF">J7T54_003054</name>
</gene>
<feature type="transmembrane region" description="Helical" evidence="1">
    <location>
        <begin position="12"/>
        <end position="34"/>
    </location>
</feature>
<keyword evidence="1" id="KW-1133">Transmembrane helix</keyword>
<reference evidence="2" key="2">
    <citation type="submission" date="2022-07" db="EMBL/GenBank/DDBJ databases">
        <authorList>
            <person name="Goncalves M.F.M."/>
            <person name="Hilario S."/>
            <person name="Van De Peer Y."/>
            <person name="Esteves A.C."/>
            <person name="Alves A."/>
        </authorList>
    </citation>
    <scope>NUCLEOTIDE SEQUENCE</scope>
    <source>
        <strain evidence="2">MUM 19.33</strain>
    </source>
</reference>
<dbReference type="Proteomes" id="UP001055219">
    <property type="component" value="Unassembled WGS sequence"/>
</dbReference>
<accession>A0A9P9XZQ7</accession>
<proteinExistence type="predicted"/>
<name>A0A9P9XZQ7_9HYPO</name>
<evidence type="ECO:0000313" key="3">
    <source>
        <dbReference type="Proteomes" id="UP001055219"/>
    </source>
</evidence>
<keyword evidence="1" id="KW-0472">Membrane</keyword>